<accession>A0ABW5FQV8</accession>
<feature type="transmembrane region" description="Helical" evidence="1">
    <location>
        <begin position="64"/>
        <end position="85"/>
    </location>
</feature>
<gene>
    <name evidence="2" type="ORF">ACFSXZ_10760</name>
</gene>
<dbReference type="EMBL" id="JBHUKR010000006">
    <property type="protein sequence ID" value="MFD2416802.1"/>
    <property type="molecule type" value="Genomic_DNA"/>
</dbReference>
<keyword evidence="3" id="KW-1185">Reference proteome</keyword>
<comment type="caution">
    <text evidence="2">The sequence shown here is derived from an EMBL/GenBank/DDBJ whole genome shotgun (WGS) entry which is preliminary data.</text>
</comment>
<evidence type="ECO:0000313" key="2">
    <source>
        <dbReference type="EMBL" id="MFD2416802.1"/>
    </source>
</evidence>
<sequence>MVSSLFRGALAGAAGTTALNAATYLDMALRGRGASETPEQTVDRLSEKAGITVPGDEEHRSNRFSGLGALMGISTGIAVGAGYGLARRLGWRPRLPVGGLAAGLTAMAGSSAPMTVLGITDPRQWRPADWVSDLVPHLAYGLVTAATYAATERSRRRG</sequence>
<name>A0ABW5FQV8_9PSEU</name>
<keyword evidence="1" id="KW-0812">Transmembrane</keyword>
<evidence type="ECO:0000256" key="1">
    <source>
        <dbReference type="SAM" id="Phobius"/>
    </source>
</evidence>
<dbReference type="Proteomes" id="UP001597417">
    <property type="component" value="Unassembled WGS sequence"/>
</dbReference>
<protein>
    <submittedName>
        <fullName evidence="2">Uncharacterized protein</fullName>
    </submittedName>
</protein>
<feature type="transmembrane region" description="Helical" evidence="1">
    <location>
        <begin position="97"/>
        <end position="119"/>
    </location>
</feature>
<proteinExistence type="predicted"/>
<organism evidence="2 3">
    <name type="scientific">Amycolatopsis pigmentata</name>
    <dbReference type="NCBI Taxonomy" id="450801"/>
    <lineage>
        <taxon>Bacteria</taxon>
        <taxon>Bacillati</taxon>
        <taxon>Actinomycetota</taxon>
        <taxon>Actinomycetes</taxon>
        <taxon>Pseudonocardiales</taxon>
        <taxon>Pseudonocardiaceae</taxon>
        <taxon>Amycolatopsis</taxon>
    </lineage>
</organism>
<evidence type="ECO:0000313" key="3">
    <source>
        <dbReference type="Proteomes" id="UP001597417"/>
    </source>
</evidence>
<keyword evidence="1" id="KW-1133">Transmembrane helix</keyword>
<dbReference type="RefSeq" id="WP_378263922.1">
    <property type="nucleotide sequence ID" value="NZ_JBHUKR010000006.1"/>
</dbReference>
<keyword evidence="1" id="KW-0472">Membrane</keyword>
<reference evidence="3" key="1">
    <citation type="journal article" date="2019" name="Int. J. Syst. Evol. Microbiol.">
        <title>The Global Catalogue of Microorganisms (GCM) 10K type strain sequencing project: providing services to taxonomists for standard genome sequencing and annotation.</title>
        <authorList>
            <consortium name="The Broad Institute Genomics Platform"/>
            <consortium name="The Broad Institute Genome Sequencing Center for Infectious Disease"/>
            <person name="Wu L."/>
            <person name="Ma J."/>
        </authorList>
    </citation>
    <scope>NUCLEOTIDE SEQUENCE [LARGE SCALE GENOMIC DNA]</scope>
    <source>
        <strain evidence="3">CGMCC 4.7645</strain>
    </source>
</reference>
<feature type="transmembrane region" description="Helical" evidence="1">
    <location>
        <begin position="134"/>
        <end position="151"/>
    </location>
</feature>